<dbReference type="AlphaFoldDB" id="A0A2P2N0G8"/>
<organism evidence="1">
    <name type="scientific">Rhizophora mucronata</name>
    <name type="common">Asiatic mangrove</name>
    <dbReference type="NCBI Taxonomy" id="61149"/>
    <lineage>
        <taxon>Eukaryota</taxon>
        <taxon>Viridiplantae</taxon>
        <taxon>Streptophyta</taxon>
        <taxon>Embryophyta</taxon>
        <taxon>Tracheophyta</taxon>
        <taxon>Spermatophyta</taxon>
        <taxon>Magnoliopsida</taxon>
        <taxon>eudicotyledons</taxon>
        <taxon>Gunneridae</taxon>
        <taxon>Pentapetalae</taxon>
        <taxon>rosids</taxon>
        <taxon>fabids</taxon>
        <taxon>Malpighiales</taxon>
        <taxon>Rhizophoraceae</taxon>
        <taxon>Rhizophora</taxon>
    </lineage>
</organism>
<evidence type="ECO:0000313" key="1">
    <source>
        <dbReference type="EMBL" id="MBX35983.1"/>
    </source>
</evidence>
<proteinExistence type="predicted"/>
<dbReference type="EMBL" id="GGEC01055499">
    <property type="protein sequence ID" value="MBX35983.1"/>
    <property type="molecule type" value="Transcribed_RNA"/>
</dbReference>
<name>A0A2P2N0G8_RHIMU</name>
<reference evidence="1" key="1">
    <citation type="submission" date="2018-02" db="EMBL/GenBank/DDBJ databases">
        <title>Rhizophora mucronata_Transcriptome.</title>
        <authorList>
            <person name="Meera S.P."/>
            <person name="Sreeshan A."/>
            <person name="Augustine A."/>
        </authorList>
    </citation>
    <scope>NUCLEOTIDE SEQUENCE</scope>
    <source>
        <tissue evidence="1">Leaf</tissue>
    </source>
</reference>
<protein>
    <submittedName>
        <fullName evidence="1">Uncharacterized protein</fullName>
    </submittedName>
</protein>
<sequence>MKNVAQRETITLLLDVHSFKLFNANFVDFIKVPTYQNTTPRVISTVKLLTTEL</sequence>
<accession>A0A2P2N0G8</accession>